<keyword evidence="2" id="KW-1185">Reference proteome</keyword>
<dbReference type="Gene3D" id="1.20.1280.50">
    <property type="match status" value="1"/>
</dbReference>
<evidence type="ECO:0008006" key="3">
    <source>
        <dbReference type="Google" id="ProtNLM"/>
    </source>
</evidence>
<proteinExistence type="predicted"/>
<evidence type="ECO:0000313" key="1">
    <source>
        <dbReference type="EMBL" id="CAL1698659.1"/>
    </source>
</evidence>
<protein>
    <recommendedName>
        <fullName evidence="3">F-box domain-containing protein</fullName>
    </recommendedName>
</protein>
<reference evidence="2" key="1">
    <citation type="submission" date="2024-04" db="EMBL/GenBank/DDBJ databases">
        <authorList>
            <person name="Shaw F."/>
            <person name="Minotto A."/>
        </authorList>
    </citation>
    <scope>NUCLEOTIDE SEQUENCE [LARGE SCALE GENOMIC DNA]</scope>
</reference>
<dbReference type="SUPFAM" id="SSF52047">
    <property type="entry name" value="RNI-like"/>
    <property type="match status" value="1"/>
</dbReference>
<sequence length="647" mass="73055">MPRVLLNARHVHPRPWFSAKLTRRSGESIKTLPLCSLKKLCIERPSHATESHSDATFENLKIMDISVESPSSSFPPSHISQLPPELLAKIFLHLADALRPEAKAMGYSDCRPYAWLPVTRVCCFWHDAALRCPSLWAFIDISHPVERIRMLLARSGRVPLILLSVSACESWAFSLRFLSFDGIVQGILAVVLQEVPRITKLDVMIPRPLSAKFAVLTQRPAPMLRSPCIKNIPLLDSHPEEHFPLNFDVPHLRSLKVFGFKLSKAKTLLRPSLRKLVLDVCECPPLREVSECIRELPLLSSLDFRGFNYFYHLGGSGTDYPKDYEAVTLNHLQWLHIKGSRHYSRFLRDLEVAPGATLFLEMSTGGMDGEVEDIDMMISRAVTFCGLQNHNAVLPPSRMLRSVLVQYKVDSEHRSGVIMEIRGWDVVLSHDVIALAIEHPRSHPRPFLHLKLTYSFTGIYYDMEALSYLCRHFDFKELRTLISVFNARTIFDDDVIGHGLADIFDSPSIETLIMLDWSAKQLAALITTGDCNFSIQSPDDPLPSRIPPIPFSGLKTLITYDLFWDTDEASISPSSLRLSTALKYRAKNNVEIETLFLGCGSNIDREDLDKPIAVVPSSMWNVREERVDGDNSICYASSVSSRLLPVK</sequence>
<dbReference type="Proteomes" id="UP001497453">
    <property type="component" value="Chromosome 10"/>
</dbReference>
<dbReference type="EMBL" id="OZ037953">
    <property type="protein sequence ID" value="CAL1698659.1"/>
    <property type="molecule type" value="Genomic_DNA"/>
</dbReference>
<gene>
    <name evidence="1" type="ORF">GFSPODELE1_LOCUS2253</name>
</gene>
<name>A0ABP1CV10_9APHY</name>
<organism evidence="1 2">
    <name type="scientific">Somion occarium</name>
    <dbReference type="NCBI Taxonomy" id="3059160"/>
    <lineage>
        <taxon>Eukaryota</taxon>
        <taxon>Fungi</taxon>
        <taxon>Dikarya</taxon>
        <taxon>Basidiomycota</taxon>
        <taxon>Agaricomycotina</taxon>
        <taxon>Agaricomycetes</taxon>
        <taxon>Polyporales</taxon>
        <taxon>Cerrenaceae</taxon>
        <taxon>Somion</taxon>
    </lineage>
</organism>
<accession>A0ABP1CV10</accession>
<evidence type="ECO:0000313" key="2">
    <source>
        <dbReference type="Proteomes" id="UP001497453"/>
    </source>
</evidence>